<keyword evidence="2" id="KW-1185">Reference proteome</keyword>
<proteinExistence type="predicted"/>
<reference evidence="1 2" key="1">
    <citation type="submission" date="2024-09" db="EMBL/GenBank/DDBJ databases">
        <authorList>
            <person name="Sun Q."/>
            <person name="Mori K."/>
        </authorList>
    </citation>
    <scope>NUCLEOTIDE SEQUENCE [LARGE SCALE GENOMIC DNA]</scope>
    <source>
        <strain evidence="1 2">CCM 7765</strain>
    </source>
</reference>
<dbReference type="Proteomes" id="UP001589774">
    <property type="component" value="Unassembled WGS sequence"/>
</dbReference>
<name>A0ABV6HIK0_9SPHI</name>
<evidence type="ECO:0000313" key="1">
    <source>
        <dbReference type="EMBL" id="MFC0318419.1"/>
    </source>
</evidence>
<evidence type="ECO:0000313" key="2">
    <source>
        <dbReference type="Proteomes" id="UP001589774"/>
    </source>
</evidence>
<protein>
    <submittedName>
        <fullName evidence="1">Uncharacterized protein</fullName>
    </submittedName>
</protein>
<gene>
    <name evidence="1" type="ORF">ACFFI0_08865</name>
</gene>
<dbReference type="EMBL" id="JBHLWO010000001">
    <property type="protein sequence ID" value="MFC0318419.1"/>
    <property type="molecule type" value="Genomic_DNA"/>
</dbReference>
<accession>A0ABV6HIK0</accession>
<organism evidence="1 2">
    <name type="scientific">Olivibacter oleidegradans</name>
    <dbReference type="NCBI Taxonomy" id="760123"/>
    <lineage>
        <taxon>Bacteria</taxon>
        <taxon>Pseudomonadati</taxon>
        <taxon>Bacteroidota</taxon>
        <taxon>Sphingobacteriia</taxon>
        <taxon>Sphingobacteriales</taxon>
        <taxon>Sphingobacteriaceae</taxon>
        <taxon>Olivibacter</taxon>
    </lineage>
</organism>
<sequence>MQTANFLGDIFQGQRSMHLTGRIISSALNLALCVGRMALEDTEATSSKAFALLFIWQYASGLRK</sequence>
<comment type="caution">
    <text evidence="1">The sequence shown here is derived from an EMBL/GenBank/DDBJ whole genome shotgun (WGS) entry which is preliminary data.</text>
</comment>